<evidence type="ECO:0000313" key="2">
    <source>
        <dbReference type="EMBL" id="KAF3500446.1"/>
    </source>
</evidence>
<feature type="compositionally biased region" description="Polar residues" evidence="1">
    <location>
        <begin position="1"/>
        <end position="17"/>
    </location>
</feature>
<dbReference type="Proteomes" id="UP000712600">
    <property type="component" value="Unassembled WGS sequence"/>
</dbReference>
<feature type="compositionally biased region" description="Low complexity" evidence="1">
    <location>
        <begin position="119"/>
        <end position="130"/>
    </location>
</feature>
<accession>A0A8S9NE33</accession>
<dbReference type="EMBL" id="QGKX02001621">
    <property type="protein sequence ID" value="KAF3500446.1"/>
    <property type="molecule type" value="Genomic_DNA"/>
</dbReference>
<proteinExistence type="predicted"/>
<protein>
    <submittedName>
        <fullName evidence="2">Uncharacterized protein</fullName>
    </submittedName>
</protein>
<reference evidence="2" key="1">
    <citation type="submission" date="2019-12" db="EMBL/GenBank/DDBJ databases">
        <title>Genome sequencing and annotation of Brassica cretica.</title>
        <authorList>
            <person name="Studholme D.J."/>
            <person name="Sarris P."/>
        </authorList>
    </citation>
    <scope>NUCLEOTIDE SEQUENCE</scope>
    <source>
        <strain evidence="2">PFS-109/04</strain>
        <tissue evidence="2">Leaf</tissue>
    </source>
</reference>
<feature type="compositionally biased region" description="Basic and acidic residues" evidence="1">
    <location>
        <begin position="74"/>
        <end position="83"/>
    </location>
</feature>
<feature type="compositionally biased region" description="Polar residues" evidence="1">
    <location>
        <begin position="105"/>
        <end position="118"/>
    </location>
</feature>
<evidence type="ECO:0000313" key="3">
    <source>
        <dbReference type="Proteomes" id="UP000712600"/>
    </source>
</evidence>
<comment type="caution">
    <text evidence="2">The sequence shown here is derived from an EMBL/GenBank/DDBJ whole genome shotgun (WGS) entry which is preliminary data.</text>
</comment>
<evidence type="ECO:0000256" key="1">
    <source>
        <dbReference type="SAM" id="MobiDB-lite"/>
    </source>
</evidence>
<name>A0A8S9NE33_BRACR</name>
<gene>
    <name evidence="2" type="ORF">F2Q69_00042280</name>
</gene>
<feature type="region of interest" description="Disordered" evidence="1">
    <location>
        <begin position="1"/>
        <end position="245"/>
    </location>
</feature>
<dbReference type="AlphaFoldDB" id="A0A8S9NE33"/>
<sequence>MSRQNPDETTPAPTWKNSGDLPPIVEDEEEGEIERVDVDSSSQSEPTDEDADVNPRRTRSRAAEDDSQFDNPMTEEKEAIFWDEHEELAEEQTRNTRGKHRQNRKPATTNKLATAIPSTTTFKTLQQQTLPRLTSTPQCRKPNGKNKGRPSSRDGPNPRKKVRFYDSSKPVRQRAGENVLSRVPTKTPLRRKHPGDLPPIVEDEEDGEVERVDVDSSSQSEPTDEDADVNPRRTRSRAAPSSIIL</sequence>
<organism evidence="2 3">
    <name type="scientific">Brassica cretica</name>
    <name type="common">Mustard</name>
    <dbReference type="NCBI Taxonomy" id="69181"/>
    <lineage>
        <taxon>Eukaryota</taxon>
        <taxon>Viridiplantae</taxon>
        <taxon>Streptophyta</taxon>
        <taxon>Embryophyta</taxon>
        <taxon>Tracheophyta</taxon>
        <taxon>Spermatophyta</taxon>
        <taxon>Magnoliopsida</taxon>
        <taxon>eudicotyledons</taxon>
        <taxon>Gunneridae</taxon>
        <taxon>Pentapetalae</taxon>
        <taxon>rosids</taxon>
        <taxon>malvids</taxon>
        <taxon>Brassicales</taxon>
        <taxon>Brassicaceae</taxon>
        <taxon>Brassiceae</taxon>
        <taxon>Brassica</taxon>
    </lineage>
</organism>